<evidence type="ECO:0000313" key="4">
    <source>
        <dbReference type="Proteomes" id="UP000429607"/>
    </source>
</evidence>
<sequence length="164" mass="18117">MAYPSADLPEAMQQQMAAVNSAEVALGNTIFRAIEACKSAAEAAQRIYDVIGPVKNAVDAISTSVGHDQFNYWIDTATFTHLTNSTDAMQVALDKAETELLEAKQQFLRLATLTQSGLSAHDRTRAVDLMETARMTIRDLWDQTKMQQEDINAILSHAEMAVWL</sequence>
<name>A0A6A3NS33_9STRA</name>
<dbReference type="Proteomes" id="UP000434957">
    <property type="component" value="Unassembled WGS sequence"/>
</dbReference>
<evidence type="ECO:0000313" key="3">
    <source>
        <dbReference type="EMBL" id="KAE9349717.1"/>
    </source>
</evidence>
<accession>A0A6A3NS33</accession>
<dbReference type="AlphaFoldDB" id="A0A6A3NS33"/>
<keyword evidence="1" id="KW-0175">Coiled coil</keyword>
<evidence type="ECO:0000313" key="2">
    <source>
        <dbReference type="EMBL" id="KAE9044005.1"/>
    </source>
</evidence>
<reference evidence="2 4" key="1">
    <citation type="submission" date="2018-09" db="EMBL/GenBank/DDBJ databases">
        <title>Genomic investigation of the strawberry pathogen Phytophthora fragariae indicates pathogenicity is determined by transcriptional variation in three key races.</title>
        <authorList>
            <person name="Adams T.M."/>
            <person name="Armitage A.D."/>
            <person name="Sobczyk M.K."/>
            <person name="Bates H.J."/>
            <person name="Dunwell J.M."/>
            <person name="Nellist C.F."/>
            <person name="Harrison R.J."/>
        </authorList>
    </citation>
    <scope>NUCLEOTIDE SEQUENCE [LARGE SCALE GENOMIC DNA]</scope>
    <source>
        <strain evidence="2 4">SCRP249</strain>
        <strain evidence="3 5">SCRP333</strain>
    </source>
</reference>
<dbReference type="Proteomes" id="UP000429607">
    <property type="component" value="Unassembled WGS sequence"/>
</dbReference>
<evidence type="ECO:0000256" key="1">
    <source>
        <dbReference type="SAM" id="Coils"/>
    </source>
</evidence>
<proteinExistence type="predicted"/>
<dbReference type="EMBL" id="QXFV01000248">
    <property type="protein sequence ID" value="KAE9044005.1"/>
    <property type="molecule type" value="Genomic_DNA"/>
</dbReference>
<dbReference type="EMBL" id="QXFT01000243">
    <property type="protein sequence ID" value="KAE9349717.1"/>
    <property type="molecule type" value="Genomic_DNA"/>
</dbReference>
<feature type="coiled-coil region" evidence="1">
    <location>
        <begin position="86"/>
        <end position="113"/>
    </location>
</feature>
<protein>
    <submittedName>
        <fullName evidence="2">Uncharacterized protein</fullName>
    </submittedName>
</protein>
<comment type="caution">
    <text evidence="2">The sequence shown here is derived from an EMBL/GenBank/DDBJ whole genome shotgun (WGS) entry which is preliminary data.</text>
</comment>
<keyword evidence="5" id="KW-1185">Reference proteome</keyword>
<gene>
    <name evidence="2" type="ORF">PR001_g5535</name>
    <name evidence="3" type="ORF">PR003_g5727</name>
</gene>
<organism evidence="2 4">
    <name type="scientific">Phytophthora rubi</name>
    <dbReference type="NCBI Taxonomy" id="129364"/>
    <lineage>
        <taxon>Eukaryota</taxon>
        <taxon>Sar</taxon>
        <taxon>Stramenopiles</taxon>
        <taxon>Oomycota</taxon>
        <taxon>Peronosporomycetes</taxon>
        <taxon>Peronosporales</taxon>
        <taxon>Peronosporaceae</taxon>
        <taxon>Phytophthora</taxon>
    </lineage>
</organism>
<evidence type="ECO:0000313" key="5">
    <source>
        <dbReference type="Proteomes" id="UP000434957"/>
    </source>
</evidence>